<evidence type="ECO:0000256" key="7">
    <source>
        <dbReference type="ARBA" id="ARBA00023125"/>
    </source>
</evidence>
<dbReference type="Pfam" id="PF05190">
    <property type="entry name" value="MutS_IV"/>
    <property type="match status" value="1"/>
</dbReference>
<evidence type="ECO:0000256" key="3">
    <source>
        <dbReference type="ARBA" id="ARBA00022151"/>
    </source>
</evidence>
<keyword evidence="7 11" id="KW-0238">DNA-binding</keyword>
<dbReference type="EMBL" id="JARKIK010000079">
    <property type="protein sequence ID" value="KAK8726508.1"/>
    <property type="molecule type" value="Genomic_DNA"/>
</dbReference>
<feature type="compositionally biased region" description="Polar residues" evidence="12">
    <location>
        <begin position="167"/>
        <end position="186"/>
    </location>
</feature>
<dbReference type="GO" id="GO:0006298">
    <property type="term" value="P:mismatch repair"/>
    <property type="evidence" value="ECO:0007669"/>
    <property type="project" value="InterPro"/>
</dbReference>
<dbReference type="InterPro" id="IPR007860">
    <property type="entry name" value="DNA_mmatch_repair_MutS_con_dom"/>
</dbReference>
<dbReference type="Pfam" id="PF01624">
    <property type="entry name" value="MutS_I"/>
    <property type="match status" value="1"/>
</dbReference>
<evidence type="ECO:0000256" key="10">
    <source>
        <dbReference type="ARBA" id="ARBA00073774"/>
    </source>
</evidence>
<keyword evidence="4 11" id="KW-0547">Nucleotide-binding</keyword>
<dbReference type="AlphaFoldDB" id="A0AAW0W8M9"/>
<dbReference type="Gene3D" id="3.30.420.110">
    <property type="entry name" value="MutS, connector domain"/>
    <property type="match status" value="1"/>
</dbReference>
<keyword evidence="9" id="KW-0539">Nucleus</keyword>
<accession>A0AAW0W8M9</accession>
<reference evidence="14 15" key="1">
    <citation type="journal article" date="2024" name="BMC Genomics">
        <title>Genome assembly of redclaw crayfish (Cherax quadricarinatus) provides insights into its immune adaptation and hypoxia tolerance.</title>
        <authorList>
            <person name="Liu Z."/>
            <person name="Zheng J."/>
            <person name="Li H."/>
            <person name="Fang K."/>
            <person name="Wang S."/>
            <person name="He J."/>
            <person name="Zhou D."/>
            <person name="Weng S."/>
            <person name="Chi M."/>
            <person name="Gu Z."/>
            <person name="He J."/>
            <person name="Li F."/>
            <person name="Wang M."/>
        </authorList>
    </citation>
    <scope>NUCLEOTIDE SEQUENCE [LARGE SCALE GENOMIC DNA]</scope>
    <source>
        <strain evidence="14">ZL_2023a</strain>
    </source>
</reference>
<dbReference type="SUPFAM" id="SSF53150">
    <property type="entry name" value="DNA repair protein MutS, domain II"/>
    <property type="match status" value="1"/>
</dbReference>
<evidence type="ECO:0000256" key="11">
    <source>
        <dbReference type="RuleBase" id="RU003756"/>
    </source>
</evidence>
<sequence length="1087" mass="120238">LKLVEAGVSLVSELLVIFFIKLGLSQKSPQKMSTSGGKMQPTISKFFASVKKDGKAKFDTDEEKKQNHTSKVAEVSISPAIKRAKTHTYINGSSKKAKKENSDSGLCSSPEAEGSTAPKKKSPTSWTKNRLQSFSCDTVEEMEVNQEPLVTTKKVNQNMVKSKLENFRSQNSSNTTVDNTVSQPAESASLKPGRMKALPGMKLTPLEQQVVAIKNKQPDVVLFVECGYKYRFFGNDAEIAAKELNIIAHLDHSFMTASIPTHRLHVHVRRLVAKGYKVGVVKQTETAALKAAGSNKSAPFERELTALYTRSTLIGEDVTPAAGAEGVGDGDLAEGATAMLLVVHEGKSSSGKEGTIGISVIAVQPSTGDIIYDTFDDSSTRTELWCHLDHIQPVEALVSNNISDITVRAITAATTKNEDCIRIERLDEAKFEYSESLKRVCELFAGEEEKIKHISGLPSDVVSCLGAALQYLAEFKLDRIIKMAGSVCRYSSSSNYMRLSGATLRNLEVLTNAVDGGITGSLLWALDKTQTKFGSRLLRRWIIQPLLNIEEIKERQDMIEELMISDAPVLNKLKSLLCKLPDFERALTTIFHKKCSPHEFWLAVEGLSQVQAGLSRVSGNIDDSVKTPGLISLLQEVLDGLLNVEAFASNINEVSAREGKKTSLFKDFSEFPEVVKKQQEIADVEQELNSLKPEISKVLKIPSFNYTTVSGLEYLIEVKNSQLKAVPKNWAKISSTKACCRFRSPEIEKLFTKLQQLREQLQAACHEAWLEVLELFSSQYQRHRQAVKCLATLDALTSLANVAKSQGYCRPKLHAIESGKRILKIIEGRHPIVSQLKMGDEQYVANDTHLKVDGQRIMLVTGPNMGGKSCYMRQVALIALMSQIGSYVPAVSVEMSVLDAIYTRMGAADEIYTGRSTFMVEVGETADIMKEATTNSLVILDELGRGTATHDGVAIAMAALDYFLNQVKCLTIFVTHYLPLTEFELLYPEHVGNFHMSFIVNEEVGEGIDVVTFLYQLTSGSAGQSYGLNVARLARVPHPILLKAAEKSKQLEKICRMRRKEKEIFQKLIQSTENTRELLQELKRLSE</sequence>
<dbReference type="Proteomes" id="UP001445076">
    <property type="component" value="Unassembled WGS sequence"/>
</dbReference>
<feature type="non-terminal residue" evidence="14">
    <location>
        <position position="1"/>
    </location>
</feature>
<dbReference type="InterPro" id="IPR045076">
    <property type="entry name" value="MutS"/>
</dbReference>
<evidence type="ECO:0000256" key="5">
    <source>
        <dbReference type="ARBA" id="ARBA00022763"/>
    </source>
</evidence>
<evidence type="ECO:0000313" key="15">
    <source>
        <dbReference type="Proteomes" id="UP001445076"/>
    </source>
</evidence>
<evidence type="ECO:0000256" key="4">
    <source>
        <dbReference type="ARBA" id="ARBA00022741"/>
    </source>
</evidence>
<dbReference type="GO" id="GO:0005634">
    <property type="term" value="C:nucleus"/>
    <property type="evidence" value="ECO:0007669"/>
    <property type="project" value="UniProtKB-SubCell"/>
</dbReference>
<comment type="subcellular location">
    <subcellularLocation>
        <location evidence="1">Nucleus</location>
    </subcellularLocation>
</comment>
<dbReference type="Gene3D" id="1.10.1420.10">
    <property type="match status" value="2"/>
</dbReference>
<dbReference type="InterPro" id="IPR016151">
    <property type="entry name" value="DNA_mismatch_repair_MutS_N"/>
</dbReference>
<dbReference type="InterPro" id="IPR007861">
    <property type="entry name" value="DNA_mismatch_repair_MutS_clamp"/>
</dbReference>
<dbReference type="InterPro" id="IPR000432">
    <property type="entry name" value="DNA_mismatch_repair_MutS_C"/>
</dbReference>
<dbReference type="PIRSF" id="PIRSF037677">
    <property type="entry name" value="DNA_mis_repair_Msh6"/>
    <property type="match status" value="1"/>
</dbReference>
<evidence type="ECO:0000256" key="2">
    <source>
        <dbReference type="ARBA" id="ARBA00007094"/>
    </source>
</evidence>
<proteinExistence type="inferred from homology"/>
<dbReference type="FunFam" id="3.40.1170.10:FF:000004">
    <property type="entry name" value="DNA mismatch repair protein"/>
    <property type="match status" value="1"/>
</dbReference>
<dbReference type="Gene3D" id="3.40.1170.10">
    <property type="entry name" value="DNA repair protein MutS, domain I"/>
    <property type="match status" value="1"/>
</dbReference>
<evidence type="ECO:0000256" key="9">
    <source>
        <dbReference type="ARBA" id="ARBA00023242"/>
    </source>
</evidence>
<dbReference type="SMART" id="SM00534">
    <property type="entry name" value="MUTSac"/>
    <property type="match status" value="1"/>
</dbReference>
<keyword evidence="8 11" id="KW-0234">DNA repair</keyword>
<name>A0AAW0W8M9_CHEQU</name>
<dbReference type="PANTHER" id="PTHR11361">
    <property type="entry name" value="DNA MISMATCH REPAIR PROTEIN MUTS FAMILY MEMBER"/>
    <property type="match status" value="1"/>
</dbReference>
<dbReference type="SUPFAM" id="SSF55271">
    <property type="entry name" value="DNA repair protein MutS, domain I"/>
    <property type="match status" value="1"/>
</dbReference>
<evidence type="ECO:0000256" key="12">
    <source>
        <dbReference type="SAM" id="MobiDB-lite"/>
    </source>
</evidence>
<dbReference type="Gene3D" id="3.40.50.300">
    <property type="entry name" value="P-loop containing nucleotide triphosphate hydrolases"/>
    <property type="match status" value="1"/>
</dbReference>
<dbReference type="NCBIfam" id="NF003810">
    <property type="entry name" value="PRK05399.1"/>
    <property type="match status" value="1"/>
</dbReference>
<dbReference type="GO" id="GO:0140664">
    <property type="term" value="F:ATP-dependent DNA damage sensor activity"/>
    <property type="evidence" value="ECO:0007669"/>
    <property type="project" value="InterPro"/>
</dbReference>
<dbReference type="PANTHER" id="PTHR11361:SF122">
    <property type="entry name" value="DNA MISMATCH REPAIR PROTEIN MSH3"/>
    <property type="match status" value="1"/>
</dbReference>
<evidence type="ECO:0000256" key="6">
    <source>
        <dbReference type="ARBA" id="ARBA00022840"/>
    </source>
</evidence>
<dbReference type="GO" id="GO:0030983">
    <property type="term" value="F:mismatched DNA binding"/>
    <property type="evidence" value="ECO:0007669"/>
    <property type="project" value="InterPro"/>
</dbReference>
<dbReference type="InterPro" id="IPR017261">
    <property type="entry name" value="DNA_mismatch_repair_MutS/MSH"/>
</dbReference>
<evidence type="ECO:0000313" key="14">
    <source>
        <dbReference type="EMBL" id="KAK8726508.1"/>
    </source>
</evidence>
<dbReference type="InterPro" id="IPR007696">
    <property type="entry name" value="DNA_mismatch_repair_MutS_core"/>
</dbReference>
<dbReference type="InterPro" id="IPR007695">
    <property type="entry name" value="DNA_mismatch_repair_MutS-lik_N"/>
</dbReference>
<evidence type="ECO:0000259" key="13">
    <source>
        <dbReference type="PROSITE" id="PS00486"/>
    </source>
</evidence>
<evidence type="ECO:0000256" key="1">
    <source>
        <dbReference type="ARBA" id="ARBA00004123"/>
    </source>
</evidence>
<feature type="region of interest" description="Disordered" evidence="12">
    <location>
        <begin position="86"/>
        <end position="129"/>
    </location>
</feature>
<dbReference type="Pfam" id="PF00488">
    <property type="entry name" value="MutS_V"/>
    <property type="match status" value="1"/>
</dbReference>
<dbReference type="InterPro" id="IPR036187">
    <property type="entry name" value="DNA_mismatch_repair_MutS_sf"/>
</dbReference>
<dbReference type="InterPro" id="IPR027417">
    <property type="entry name" value="P-loop_NTPase"/>
</dbReference>
<comment type="function">
    <text evidence="11">Component of the post-replicative DNA mismatch repair system (MMR).</text>
</comment>
<comment type="similarity">
    <text evidence="2">Belongs to the DNA mismatch repair MutS family. MSH3 subfamily.</text>
</comment>
<feature type="domain" description="DNA mismatch repair proteins mutS family" evidence="13">
    <location>
        <begin position="936"/>
        <end position="952"/>
    </location>
</feature>
<dbReference type="GO" id="GO:0006312">
    <property type="term" value="P:mitotic recombination"/>
    <property type="evidence" value="ECO:0007669"/>
    <property type="project" value="TreeGrafter"/>
</dbReference>
<dbReference type="SUPFAM" id="SSF48334">
    <property type="entry name" value="DNA repair protein MutS, domain III"/>
    <property type="match status" value="1"/>
</dbReference>
<organism evidence="14 15">
    <name type="scientific">Cherax quadricarinatus</name>
    <name type="common">Australian red claw crayfish</name>
    <dbReference type="NCBI Taxonomy" id="27406"/>
    <lineage>
        <taxon>Eukaryota</taxon>
        <taxon>Metazoa</taxon>
        <taxon>Ecdysozoa</taxon>
        <taxon>Arthropoda</taxon>
        <taxon>Crustacea</taxon>
        <taxon>Multicrustacea</taxon>
        <taxon>Malacostraca</taxon>
        <taxon>Eumalacostraca</taxon>
        <taxon>Eucarida</taxon>
        <taxon>Decapoda</taxon>
        <taxon>Pleocyemata</taxon>
        <taxon>Astacidea</taxon>
        <taxon>Parastacoidea</taxon>
        <taxon>Parastacidae</taxon>
        <taxon>Cherax</taxon>
    </lineage>
</organism>
<gene>
    <name evidence="14" type="ORF">OTU49_010284</name>
</gene>
<protein>
    <recommendedName>
        <fullName evidence="3 10">DNA mismatch repair protein MSH3</fullName>
    </recommendedName>
    <alternativeName>
        <fullName evidence="3 10">DNA mismatch repair protein MSH3</fullName>
    </alternativeName>
</protein>
<keyword evidence="15" id="KW-1185">Reference proteome</keyword>
<dbReference type="GO" id="GO:0005524">
    <property type="term" value="F:ATP binding"/>
    <property type="evidence" value="ECO:0007669"/>
    <property type="project" value="UniProtKB-KW"/>
</dbReference>
<dbReference type="SUPFAM" id="SSF52540">
    <property type="entry name" value="P-loop containing nucleoside triphosphate hydrolases"/>
    <property type="match status" value="1"/>
</dbReference>
<evidence type="ECO:0000256" key="8">
    <source>
        <dbReference type="ARBA" id="ARBA00023204"/>
    </source>
</evidence>
<keyword evidence="6" id="KW-0067">ATP-binding</keyword>
<dbReference type="FunFam" id="1.10.1420.10:FF:000004">
    <property type="entry name" value="DNA mismatch repair protein Msh3"/>
    <property type="match status" value="1"/>
</dbReference>
<dbReference type="InterPro" id="IPR036678">
    <property type="entry name" value="MutS_con_dom_sf"/>
</dbReference>
<keyword evidence="5 11" id="KW-0227">DNA damage</keyword>
<dbReference type="Pfam" id="PF05188">
    <property type="entry name" value="MutS_II"/>
    <property type="match status" value="1"/>
</dbReference>
<dbReference type="Pfam" id="PF05192">
    <property type="entry name" value="MutS_III"/>
    <property type="match status" value="1"/>
</dbReference>
<feature type="region of interest" description="Disordered" evidence="12">
    <location>
        <begin position="166"/>
        <end position="192"/>
    </location>
</feature>
<comment type="caution">
    <text evidence="14">The sequence shown here is derived from an EMBL/GenBank/DDBJ whole genome shotgun (WGS) entry which is preliminary data.</text>
</comment>
<dbReference type="SMART" id="SM00533">
    <property type="entry name" value="MUTSd"/>
    <property type="match status" value="1"/>
</dbReference>
<dbReference type="PROSITE" id="PS00486">
    <property type="entry name" value="DNA_MISMATCH_REPAIR_2"/>
    <property type="match status" value="1"/>
</dbReference>